<evidence type="ECO:0000313" key="3">
    <source>
        <dbReference type="Proteomes" id="UP000252107"/>
    </source>
</evidence>
<dbReference type="PANTHER" id="PTHR43072">
    <property type="entry name" value="N-ACETYLTRANSFERASE"/>
    <property type="match status" value="1"/>
</dbReference>
<dbReference type="Proteomes" id="UP000252107">
    <property type="component" value="Unassembled WGS sequence"/>
</dbReference>
<dbReference type="FunFam" id="3.40.630.30:FF:000133">
    <property type="entry name" value="Acetyltransferase, GNAT family"/>
    <property type="match status" value="1"/>
</dbReference>
<proteinExistence type="predicted"/>
<comment type="caution">
    <text evidence="2">The sequence shown here is derived from an EMBL/GenBank/DDBJ whole genome shotgun (WGS) entry which is preliminary data.</text>
</comment>
<dbReference type="PIRSF" id="PIRSF037663">
    <property type="entry name" value="Acetyltransf_GNAT_prd"/>
    <property type="match status" value="1"/>
</dbReference>
<dbReference type="EMBL" id="LXQD01000002">
    <property type="protein sequence ID" value="RCJ42553.1"/>
    <property type="molecule type" value="Genomic_DNA"/>
</dbReference>
<evidence type="ECO:0000259" key="1">
    <source>
        <dbReference type="PROSITE" id="PS51186"/>
    </source>
</evidence>
<dbReference type="Gene3D" id="3.40.630.30">
    <property type="match status" value="1"/>
</dbReference>
<dbReference type="SUPFAM" id="SSF55729">
    <property type="entry name" value="Acyl-CoA N-acyltransferases (Nat)"/>
    <property type="match status" value="1"/>
</dbReference>
<sequence length="172" mass="20256">MNQLTLTNNQFKIRHAEAEDYNLVNSIINDWWGGRAMRDMLPKLFFVHFQETSFVAESDNQLIGFLIGFFSQTYSDQAYIHFVGVHPEFRRHRIGKALYECFFNTVLNNKRNLVYCVTSPVNKLSIEFHHKMGFYSIPSQNKIDGVFVHCNYDGFGEDRVLFCKQLVNYDYL</sequence>
<accession>A0A367S3F2</accession>
<dbReference type="Pfam" id="PF00583">
    <property type="entry name" value="Acetyltransf_1"/>
    <property type="match status" value="1"/>
</dbReference>
<evidence type="ECO:0000313" key="2">
    <source>
        <dbReference type="EMBL" id="RCJ42553.1"/>
    </source>
</evidence>
<reference evidence="2" key="1">
    <citation type="submission" date="2016-04" db="EMBL/GenBank/DDBJ databases">
        <authorList>
            <person name="Tabuchi Yagui T.R."/>
        </authorList>
    </citation>
    <scope>NUCLEOTIDE SEQUENCE [LARGE SCALE GENOMIC DNA]</scope>
    <source>
        <strain evidence="2">NIES-26</strain>
    </source>
</reference>
<dbReference type="GO" id="GO:0016747">
    <property type="term" value="F:acyltransferase activity, transferring groups other than amino-acyl groups"/>
    <property type="evidence" value="ECO:0007669"/>
    <property type="project" value="InterPro"/>
</dbReference>
<gene>
    <name evidence="2" type="ORF">A6770_34380</name>
</gene>
<dbReference type="InterPro" id="IPR000182">
    <property type="entry name" value="GNAT_dom"/>
</dbReference>
<dbReference type="PANTHER" id="PTHR43072:SF36">
    <property type="entry name" value="RIBOSOMAL-PROTEIN-ALANINE ACETYLTRANSFERASE"/>
    <property type="match status" value="1"/>
</dbReference>
<dbReference type="PROSITE" id="PS51186">
    <property type="entry name" value="GNAT"/>
    <property type="match status" value="1"/>
</dbReference>
<dbReference type="InterPro" id="IPR016181">
    <property type="entry name" value="Acyl_CoA_acyltransferase"/>
</dbReference>
<keyword evidence="3" id="KW-1185">Reference proteome</keyword>
<organism evidence="2 3">
    <name type="scientific">Nostoc minutum NIES-26</name>
    <dbReference type="NCBI Taxonomy" id="1844469"/>
    <lineage>
        <taxon>Bacteria</taxon>
        <taxon>Bacillati</taxon>
        <taxon>Cyanobacteriota</taxon>
        <taxon>Cyanophyceae</taxon>
        <taxon>Nostocales</taxon>
        <taxon>Nostocaceae</taxon>
        <taxon>Nostoc</taxon>
    </lineage>
</organism>
<protein>
    <submittedName>
        <fullName evidence="2">GNAT family N-acetyltransferase</fullName>
    </submittedName>
</protein>
<dbReference type="CDD" id="cd04301">
    <property type="entry name" value="NAT_SF"/>
    <property type="match status" value="1"/>
</dbReference>
<feature type="domain" description="N-acetyltransferase" evidence="1">
    <location>
        <begin position="11"/>
        <end position="153"/>
    </location>
</feature>
<name>A0A367S3F2_9NOSO</name>
<dbReference type="AlphaFoldDB" id="A0A367S3F2"/>
<dbReference type="InterPro" id="IPR017255">
    <property type="entry name" value="AcTrfase_GNAT_prd"/>
</dbReference>